<feature type="region of interest" description="Disordered" evidence="1">
    <location>
        <begin position="46"/>
        <end position="73"/>
    </location>
</feature>
<gene>
    <name evidence="3" type="ORF">JBS370_LOCUS40602</name>
</gene>
<accession>A0A820I6R9</accession>
<dbReference type="EMBL" id="CAJOBD010037623">
    <property type="protein sequence ID" value="CAF4307499.1"/>
    <property type="molecule type" value="Genomic_DNA"/>
</dbReference>
<name>A0A820I6R9_9BILA</name>
<feature type="chain" id="PRO_5032633795" evidence="2">
    <location>
        <begin position="21"/>
        <end position="73"/>
    </location>
</feature>
<dbReference type="Proteomes" id="UP000663836">
    <property type="component" value="Unassembled WGS sequence"/>
</dbReference>
<evidence type="ECO:0000256" key="1">
    <source>
        <dbReference type="SAM" id="MobiDB-lite"/>
    </source>
</evidence>
<dbReference type="AlphaFoldDB" id="A0A820I6R9"/>
<proteinExistence type="predicted"/>
<keyword evidence="2" id="KW-0732">Signal</keyword>
<organism evidence="3 4">
    <name type="scientific">Rotaria sordida</name>
    <dbReference type="NCBI Taxonomy" id="392033"/>
    <lineage>
        <taxon>Eukaryota</taxon>
        <taxon>Metazoa</taxon>
        <taxon>Spiralia</taxon>
        <taxon>Gnathifera</taxon>
        <taxon>Rotifera</taxon>
        <taxon>Eurotatoria</taxon>
        <taxon>Bdelloidea</taxon>
        <taxon>Philodinida</taxon>
        <taxon>Philodinidae</taxon>
        <taxon>Rotaria</taxon>
    </lineage>
</organism>
<feature type="non-terminal residue" evidence="3">
    <location>
        <position position="73"/>
    </location>
</feature>
<comment type="caution">
    <text evidence="3">The sequence shown here is derived from an EMBL/GenBank/DDBJ whole genome shotgun (WGS) entry which is preliminary data.</text>
</comment>
<feature type="non-terminal residue" evidence="3">
    <location>
        <position position="1"/>
    </location>
</feature>
<protein>
    <submittedName>
        <fullName evidence="3">Uncharacterized protein</fullName>
    </submittedName>
</protein>
<reference evidence="3" key="1">
    <citation type="submission" date="2021-02" db="EMBL/GenBank/DDBJ databases">
        <authorList>
            <person name="Nowell W R."/>
        </authorList>
    </citation>
    <scope>NUCLEOTIDE SEQUENCE</scope>
</reference>
<evidence type="ECO:0000313" key="3">
    <source>
        <dbReference type="EMBL" id="CAF4307499.1"/>
    </source>
</evidence>
<feature type="signal peptide" evidence="2">
    <location>
        <begin position="1"/>
        <end position="20"/>
    </location>
</feature>
<feature type="compositionally biased region" description="Low complexity" evidence="1">
    <location>
        <begin position="54"/>
        <end position="65"/>
    </location>
</feature>
<sequence length="73" mass="8959">GNRPYLLWILIFASLYLANGFPTNEAQQRQHRLHQQLQHQPLQQLLLHQRRLHQQPQHQPLQQQPNRRHQHQQ</sequence>
<evidence type="ECO:0000256" key="2">
    <source>
        <dbReference type="SAM" id="SignalP"/>
    </source>
</evidence>
<evidence type="ECO:0000313" key="4">
    <source>
        <dbReference type="Proteomes" id="UP000663836"/>
    </source>
</evidence>